<protein>
    <submittedName>
        <fullName evidence="1">Glutaredoxin-like domain</fullName>
    </submittedName>
</protein>
<dbReference type="SUPFAM" id="SSF52833">
    <property type="entry name" value="Thioredoxin-like"/>
    <property type="match status" value="1"/>
</dbReference>
<accession>A0A1H9HC53</accession>
<dbReference type="InterPro" id="IPR008554">
    <property type="entry name" value="Glutaredoxin-like"/>
</dbReference>
<proteinExistence type="predicted"/>
<dbReference type="AlphaFoldDB" id="A0A1H9HC53"/>
<keyword evidence="2" id="KW-1185">Reference proteome</keyword>
<dbReference type="Gene3D" id="3.40.30.10">
    <property type="entry name" value="Glutaredoxin"/>
    <property type="match status" value="1"/>
</dbReference>
<dbReference type="InterPro" id="IPR036249">
    <property type="entry name" value="Thioredoxin-like_sf"/>
</dbReference>
<dbReference type="Proteomes" id="UP000199233">
    <property type="component" value="Unassembled WGS sequence"/>
</dbReference>
<dbReference type="Pfam" id="PF05768">
    <property type="entry name" value="Glrx-like"/>
    <property type="match status" value="1"/>
</dbReference>
<evidence type="ECO:0000313" key="2">
    <source>
        <dbReference type="Proteomes" id="UP000199233"/>
    </source>
</evidence>
<organism evidence="1 2">
    <name type="scientific">Solimonas aquatica</name>
    <dbReference type="NCBI Taxonomy" id="489703"/>
    <lineage>
        <taxon>Bacteria</taxon>
        <taxon>Pseudomonadati</taxon>
        <taxon>Pseudomonadota</taxon>
        <taxon>Gammaproteobacteria</taxon>
        <taxon>Nevskiales</taxon>
        <taxon>Nevskiaceae</taxon>
        <taxon>Solimonas</taxon>
    </lineage>
</organism>
<dbReference type="OrthoDB" id="8537427at2"/>
<reference evidence="1 2" key="1">
    <citation type="submission" date="2016-10" db="EMBL/GenBank/DDBJ databases">
        <authorList>
            <person name="de Groot N.N."/>
        </authorList>
    </citation>
    <scope>NUCLEOTIDE SEQUENCE [LARGE SCALE GENOMIC DNA]</scope>
    <source>
        <strain evidence="1 2">DSM 25927</strain>
    </source>
</reference>
<sequence>MSTAPGPWLLLTRPDCHLCEAFEAALRAHLAPAVPQLRHADVDSRGEWRMRYGARIPVLLDENQRVLAEGIFDAETFAQNFSA</sequence>
<dbReference type="STRING" id="489703.SAMN04488038_108113"/>
<evidence type="ECO:0000313" key="1">
    <source>
        <dbReference type="EMBL" id="SEQ59931.1"/>
    </source>
</evidence>
<dbReference type="EMBL" id="FOFS01000008">
    <property type="protein sequence ID" value="SEQ59931.1"/>
    <property type="molecule type" value="Genomic_DNA"/>
</dbReference>
<gene>
    <name evidence="1" type="ORF">SAMN04488038_108113</name>
</gene>
<name>A0A1H9HC53_9GAMM</name>
<dbReference type="RefSeq" id="WP_093285969.1">
    <property type="nucleotide sequence ID" value="NZ_FOFS01000008.1"/>
</dbReference>